<dbReference type="EC" id="4.2.3.5" evidence="3 11"/>
<dbReference type="Gene3D" id="3.60.150.10">
    <property type="entry name" value="Chorismate synthase AroC"/>
    <property type="match status" value="1"/>
</dbReference>
<dbReference type="CDD" id="cd07304">
    <property type="entry name" value="Chorismate_synthase"/>
    <property type="match status" value="1"/>
</dbReference>
<dbReference type="PROSITE" id="PS00788">
    <property type="entry name" value="CHORISMATE_SYNTHASE_2"/>
    <property type="match status" value="1"/>
</dbReference>
<feature type="binding site" evidence="11">
    <location>
        <position position="40"/>
    </location>
    <ligand>
        <name>NADP(+)</name>
        <dbReference type="ChEBI" id="CHEBI:58349"/>
    </ligand>
</feature>
<comment type="caution">
    <text evidence="12">The sequence shown here is derived from an EMBL/GenBank/DDBJ whole genome shotgun (WGS) entry which is preliminary data.</text>
</comment>
<comment type="caution">
    <text evidence="11">Lacks conserved residue(s) required for the propagation of feature annotation.</text>
</comment>
<comment type="cofactor">
    <cofactor evidence="11">
        <name>FMNH2</name>
        <dbReference type="ChEBI" id="CHEBI:57618"/>
    </cofactor>
    <text evidence="11">Reduced FMN (FMNH(2)).</text>
</comment>
<dbReference type="PIRSF" id="PIRSF001456">
    <property type="entry name" value="Chorismate_synth"/>
    <property type="match status" value="1"/>
</dbReference>
<evidence type="ECO:0000256" key="5">
    <source>
        <dbReference type="ARBA" id="ARBA00022630"/>
    </source>
</evidence>
<feature type="binding site" evidence="11">
    <location>
        <begin position="307"/>
        <end position="311"/>
    </location>
    <ligand>
        <name>FMN</name>
        <dbReference type="ChEBI" id="CHEBI:58210"/>
    </ligand>
</feature>
<dbReference type="InterPro" id="IPR000453">
    <property type="entry name" value="Chorismate_synth"/>
</dbReference>
<keyword evidence="13" id="KW-1185">Reference proteome</keyword>
<gene>
    <name evidence="11" type="primary">aroC</name>
    <name evidence="12" type="ORF">cpu_14820</name>
</gene>
<keyword evidence="7 11" id="KW-0274">FAD</keyword>
<dbReference type="PANTHER" id="PTHR21085:SF0">
    <property type="entry name" value="CHORISMATE SYNTHASE"/>
    <property type="match status" value="1"/>
</dbReference>
<dbReference type="GO" id="GO:0009073">
    <property type="term" value="P:aromatic amino acid family biosynthetic process"/>
    <property type="evidence" value="ECO:0007669"/>
    <property type="project" value="UniProtKB-KW"/>
</dbReference>
<name>A0A1L8CVP1_9THEO</name>
<dbReference type="Pfam" id="PF01264">
    <property type="entry name" value="Chorismate_synt"/>
    <property type="match status" value="1"/>
</dbReference>
<evidence type="ECO:0000256" key="1">
    <source>
        <dbReference type="ARBA" id="ARBA00005044"/>
    </source>
</evidence>
<dbReference type="InterPro" id="IPR020541">
    <property type="entry name" value="Chorismate_synthase_CS"/>
</dbReference>
<comment type="similarity">
    <text evidence="2 11">Belongs to the chorismate synthase family.</text>
</comment>
<comment type="subunit">
    <text evidence="11">Homotetramer.</text>
</comment>
<dbReference type="NCBIfam" id="TIGR00033">
    <property type="entry name" value="aroC"/>
    <property type="match status" value="1"/>
</dbReference>
<evidence type="ECO:0000256" key="11">
    <source>
        <dbReference type="HAMAP-Rule" id="MF_00300"/>
    </source>
</evidence>
<dbReference type="GO" id="GO:0004107">
    <property type="term" value="F:chorismate synthase activity"/>
    <property type="evidence" value="ECO:0007669"/>
    <property type="project" value="UniProtKB-UniRule"/>
</dbReference>
<evidence type="ECO:0000256" key="10">
    <source>
        <dbReference type="ARBA" id="ARBA00023239"/>
    </source>
</evidence>
<evidence type="ECO:0000256" key="6">
    <source>
        <dbReference type="ARBA" id="ARBA00022643"/>
    </source>
</evidence>
<feature type="binding site" evidence="11">
    <location>
        <position position="292"/>
    </location>
    <ligand>
        <name>FMN</name>
        <dbReference type="ChEBI" id="CHEBI:58210"/>
    </ligand>
</feature>
<sequence>MFRYLTAGESHGEGLYAILEGVPAGLKIDLDYINYELSRRQLGYGRGERMKIEKDEAIILTGVRGGITTGAPITISVKNRDYENWERFMRTTGDIESGREVTVPRPGHADLVGGIKYGHKDLRNVLERASARETAVRVAAGAVAKLFLAEFGIRIYSHVLRVGSVEVEYPGGLPEEELKKADERPLRCLDPQVESRMIKWVDRARENGDTLGGIFEVVVFGLPPGLGRYVHWDRKLDGCLAGALMAIPSAKGVEIGDGIALANIPGRMAVDEIYYENGRFYRKTNRAGGLEGGVTNGMPLVVKVSLKPIPTQVKPLKSVDIITKEPKPAQVERSDITAVPAAGVVGEAITALVLMESFLEKFGGDHMREIKVNFENYIQTIIAY</sequence>
<evidence type="ECO:0000256" key="9">
    <source>
        <dbReference type="ARBA" id="ARBA00023141"/>
    </source>
</evidence>
<reference evidence="13" key="1">
    <citation type="submission" date="2016-12" db="EMBL/GenBank/DDBJ databases">
        <title>Draft Genome Sequences od Carboxydothermus pertinax and islandicus, Hydrogenogenic Carboxydotrophic Bacteria.</title>
        <authorList>
            <person name="Fukuyama Y."/>
            <person name="Ohmae K."/>
            <person name="Yoneda Y."/>
            <person name="Yoshida T."/>
            <person name="Sako Y."/>
        </authorList>
    </citation>
    <scope>NUCLEOTIDE SEQUENCE [LARGE SCALE GENOMIC DNA]</scope>
    <source>
        <strain evidence="13">Ug1</strain>
    </source>
</reference>
<evidence type="ECO:0000256" key="7">
    <source>
        <dbReference type="ARBA" id="ARBA00022827"/>
    </source>
</evidence>
<accession>A0A1L8CVP1</accession>
<comment type="function">
    <text evidence="11">Catalyzes the anti-1,4-elimination of the C-3 phosphate and the C-6 proR hydrogen from 5-enolpyruvylshikimate-3-phosphate (EPSP) to yield chorismate, which is the branch point compound that serves as the starting substrate for the three terminal pathways of aromatic amino acid biosynthesis. This reaction introduces a second double bond into the aromatic ring system.</text>
</comment>
<dbReference type="STRING" id="870242.cpu_14820"/>
<dbReference type="GO" id="GO:0009423">
    <property type="term" value="P:chorismate biosynthetic process"/>
    <property type="evidence" value="ECO:0007669"/>
    <property type="project" value="UniProtKB-UniRule"/>
</dbReference>
<evidence type="ECO:0000256" key="8">
    <source>
        <dbReference type="ARBA" id="ARBA00022857"/>
    </source>
</evidence>
<organism evidence="12 13">
    <name type="scientific">Carboxydothermus pertinax</name>
    <dbReference type="NCBI Taxonomy" id="870242"/>
    <lineage>
        <taxon>Bacteria</taxon>
        <taxon>Bacillati</taxon>
        <taxon>Bacillota</taxon>
        <taxon>Clostridia</taxon>
        <taxon>Thermoanaerobacterales</taxon>
        <taxon>Thermoanaerobacteraceae</taxon>
        <taxon>Carboxydothermus</taxon>
    </lineage>
</organism>
<keyword evidence="8 11" id="KW-0521">NADP</keyword>
<evidence type="ECO:0000313" key="12">
    <source>
        <dbReference type="EMBL" id="GAV22972.1"/>
    </source>
</evidence>
<keyword evidence="4 11" id="KW-0028">Amino-acid biosynthesis</keyword>
<dbReference type="NCBIfam" id="NF003793">
    <property type="entry name" value="PRK05382.1"/>
    <property type="match status" value="1"/>
</dbReference>
<dbReference type="Proteomes" id="UP000187485">
    <property type="component" value="Unassembled WGS sequence"/>
</dbReference>
<dbReference type="HAMAP" id="MF_00300">
    <property type="entry name" value="Chorismate_synth"/>
    <property type="match status" value="1"/>
</dbReference>
<feature type="binding site" evidence="11">
    <location>
        <position position="46"/>
    </location>
    <ligand>
        <name>NADP(+)</name>
        <dbReference type="ChEBI" id="CHEBI:58349"/>
    </ligand>
</feature>
<keyword evidence="10 11" id="KW-0456">Lyase</keyword>
<dbReference type="PANTHER" id="PTHR21085">
    <property type="entry name" value="CHORISMATE SYNTHASE"/>
    <property type="match status" value="1"/>
</dbReference>
<feature type="binding site" evidence="11">
    <location>
        <position position="333"/>
    </location>
    <ligand>
        <name>FMN</name>
        <dbReference type="ChEBI" id="CHEBI:58210"/>
    </ligand>
</feature>
<evidence type="ECO:0000256" key="3">
    <source>
        <dbReference type="ARBA" id="ARBA00013036"/>
    </source>
</evidence>
<dbReference type="RefSeq" id="WP_075859427.1">
    <property type="nucleotide sequence ID" value="NZ_BDJK01000023.1"/>
</dbReference>
<dbReference type="GO" id="GO:0010181">
    <property type="term" value="F:FMN binding"/>
    <property type="evidence" value="ECO:0007669"/>
    <property type="project" value="TreeGrafter"/>
</dbReference>
<dbReference type="GO" id="GO:0008652">
    <property type="term" value="P:amino acid biosynthetic process"/>
    <property type="evidence" value="ECO:0007669"/>
    <property type="project" value="UniProtKB-KW"/>
</dbReference>
<comment type="catalytic activity">
    <reaction evidence="11">
        <text>5-O-(1-carboxyvinyl)-3-phosphoshikimate = chorismate + phosphate</text>
        <dbReference type="Rhea" id="RHEA:21020"/>
        <dbReference type="ChEBI" id="CHEBI:29748"/>
        <dbReference type="ChEBI" id="CHEBI:43474"/>
        <dbReference type="ChEBI" id="CHEBI:57701"/>
        <dbReference type="EC" id="4.2.3.5"/>
    </reaction>
</comment>
<keyword evidence="5 11" id="KW-0285">Flavoprotein</keyword>
<comment type="pathway">
    <text evidence="1 11">Metabolic intermediate biosynthesis; chorismate biosynthesis; chorismate from D-erythrose 4-phosphate and phosphoenolpyruvate: step 7/7.</text>
</comment>
<dbReference type="OrthoDB" id="9771806at2"/>
<dbReference type="GO" id="GO:0005829">
    <property type="term" value="C:cytosol"/>
    <property type="evidence" value="ECO:0007669"/>
    <property type="project" value="TreeGrafter"/>
</dbReference>
<dbReference type="SUPFAM" id="SSF103263">
    <property type="entry name" value="Chorismate synthase, AroC"/>
    <property type="match status" value="1"/>
</dbReference>
<dbReference type="UniPathway" id="UPA00053">
    <property type="reaction ID" value="UER00090"/>
</dbReference>
<evidence type="ECO:0000256" key="4">
    <source>
        <dbReference type="ARBA" id="ARBA00022605"/>
    </source>
</evidence>
<evidence type="ECO:0000256" key="2">
    <source>
        <dbReference type="ARBA" id="ARBA00008014"/>
    </source>
</evidence>
<dbReference type="FunFam" id="3.60.150.10:FF:000002">
    <property type="entry name" value="Chorismate synthase"/>
    <property type="match status" value="1"/>
</dbReference>
<keyword evidence="6 11" id="KW-0288">FMN</keyword>
<feature type="binding site" evidence="11">
    <location>
        <begin position="128"/>
        <end position="130"/>
    </location>
    <ligand>
        <name>FMN</name>
        <dbReference type="ChEBI" id="CHEBI:58210"/>
    </ligand>
</feature>
<protein>
    <recommendedName>
        <fullName evidence="3 11">Chorismate synthase</fullName>
        <shortName evidence="11">CS</shortName>
        <ecNumber evidence="3 11">4.2.3.5</ecNumber>
    </recommendedName>
    <alternativeName>
        <fullName evidence="11">5-enolpyruvylshikimate-3-phosphate phospholyase</fullName>
    </alternativeName>
</protein>
<dbReference type="EMBL" id="BDJK01000023">
    <property type="protein sequence ID" value="GAV22972.1"/>
    <property type="molecule type" value="Genomic_DNA"/>
</dbReference>
<evidence type="ECO:0000313" key="13">
    <source>
        <dbReference type="Proteomes" id="UP000187485"/>
    </source>
</evidence>
<keyword evidence="9 11" id="KW-0057">Aromatic amino acid biosynthesis</keyword>
<proteinExistence type="inferred from homology"/>
<dbReference type="AlphaFoldDB" id="A0A1L8CVP1"/>
<dbReference type="InterPro" id="IPR035904">
    <property type="entry name" value="Chorismate_synth_AroC_sf"/>
</dbReference>